<accession>A0A388LIF3</accession>
<feature type="compositionally biased region" description="Basic and acidic residues" evidence="1">
    <location>
        <begin position="320"/>
        <end position="353"/>
    </location>
</feature>
<sequence>MLECPQFCSEAFLAGLSFAPKLSCHIRWPDTLHGSLQVQVLLSQAKGHRQQKGPRSLQNICIGFLGAHLEELVDDLDFLASFLPSEIKLSLLAIARRRGLLDDKVLSALADDTWEILDLSGSAISDDAFVAMLGTCSGLCAVDIRNCNKLTPAAVERLMVDCKSLHTLRCGGSAKSDACMRSSLKYFLPGLKKAEEPMASWEDLDWEEVVKGPQSLRWLIWPSINECSWLKLATECPRIVINPAPTSGNRYMGGKSHVPDSANVVIDLDEAFVKGIAPESWAVRGVIAAREEEEKGRWGEEGEQEGEEEGEGEEEDEDGESRATTRRLSSESKHRSAHVDRDQRVMGEQKARAPEQSLAELTIAEKFRLAYLERDERRAPKRAKNKRQNERRAARAWISTDLMARSRLMAHLARK</sequence>
<dbReference type="EMBL" id="BFEA01000394">
    <property type="protein sequence ID" value="GBG82015.1"/>
    <property type="molecule type" value="Genomic_DNA"/>
</dbReference>
<dbReference type="InterPro" id="IPR032675">
    <property type="entry name" value="LRR_dom_sf"/>
</dbReference>
<protein>
    <submittedName>
        <fullName evidence="2">Uncharacterized protein</fullName>
    </submittedName>
</protein>
<dbReference type="AlphaFoldDB" id="A0A388LIF3"/>
<gene>
    <name evidence="2" type="ORF">CBR_g34195</name>
</gene>
<name>A0A388LIF3_CHABU</name>
<comment type="caution">
    <text evidence="2">The sequence shown here is derived from an EMBL/GenBank/DDBJ whole genome shotgun (WGS) entry which is preliminary data.</text>
</comment>
<keyword evidence="3" id="KW-1185">Reference proteome</keyword>
<dbReference type="SUPFAM" id="SSF52047">
    <property type="entry name" value="RNI-like"/>
    <property type="match status" value="1"/>
</dbReference>
<evidence type="ECO:0000256" key="1">
    <source>
        <dbReference type="SAM" id="MobiDB-lite"/>
    </source>
</evidence>
<proteinExistence type="predicted"/>
<reference evidence="2 3" key="1">
    <citation type="journal article" date="2018" name="Cell">
        <title>The Chara Genome: Secondary Complexity and Implications for Plant Terrestrialization.</title>
        <authorList>
            <person name="Nishiyama T."/>
            <person name="Sakayama H."/>
            <person name="Vries J.D."/>
            <person name="Buschmann H."/>
            <person name="Saint-Marcoux D."/>
            <person name="Ullrich K.K."/>
            <person name="Haas F.B."/>
            <person name="Vanderstraeten L."/>
            <person name="Becker D."/>
            <person name="Lang D."/>
            <person name="Vosolsobe S."/>
            <person name="Rombauts S."/>
            <person name="Wilhelmsson P.K.I."/>
            <person name="Janitza P."/>
            <person name="Kern R."/>
            <person name="Heyl A."/>
            <person name="Rumpler F."/>
            <person name="Villalobos L.I.A.C."/>
            <person name="Clay J.M."/>
            <person name="Skokan R."/>
            <person name="Toyoda A."/>
            <person name="Suzuki Y."/>
            <person name="Kagoshima H."/>
            <person name="Schijlen E."/>
            <person name="Tajeshwar N."/>
            <person name="Catarino B."/>
            <person name="Hetherington A.J."/>
            <person name="Saltykova A."/>
            <person name="Bonnot C."/>
            <person name="Breuninger H."/>
            <person name="Symeonidi A."/>
            <person name="Radhakrishnan G.V."/>
            <person name="Van Nieuwerburgh F."/>
            <person name="Deforce D."/>
            <person name="Chang C."/>
            <person name="Karol K.G."/>
            <person name="Hedrich R."/>
            <person name="Ulvskov P."/>
            <person name="Glockner G."/>
            <person name="Delwiche C.F."/>
            <person name="Petrasek J."/>
            <person name="Van de Peer Y."/>
            <person name="Friml J."/>
            <person name="Beilby M."/>
            <person name="Dolan L."/>
            <person name="Kohara Y."/>
            <person name="Sugano S."/>
            <person name="Fujiyama A."/>
            <person name="Delaux P.-M."/>
            <person name="Quint M."/>
            <person name="TheiBen G."/>
            <person name="Hagemann M."/>
            <person name="Harholt J."/>
            <person name="Dunand C."/>
            <person name="Zachgo S."/>
            <person name="Langdale J."/>
            <person name="Maumus F."/>
            <person name="Straeten D.V.D."/>
            <person name="Gould S.B."/>
            <person name="Rensing S.A."/>
        </authorList>
    </citation>
    <scope>NUCLEOTIDE SEQUENCE [LARGE SCALE GENOMIC DNA]</scope>
    <source>
        <strain evidence="2 3">S276</strain>
    </source>
</reference>
<dbReference type="Proteomes" id="UP000265515">
    <property type="component" value="Unassembled WGS sequence"/>
</dbReference>
<feature type="region of interest" description="Disordered" evidence="1">
    <location>
        <begin position="374"/>
        <end position="393"/>
    </location>
</feature>
<evidence type="ECO:0000313" key="2">
    <source>
        <dbReference type="EMBL" id="GBG82015.1"/>
    </source>
</evidence>
<evidence type="ECO:0000313" key="3">
    <source>
        <dbReference type="Proteomes" id="UP000265515"/>
    </source>
</evidence>
<dbReference type="Gene3D" id="3.80.10.10">
    <property type="entry name" value="Ribonuclease Inhibitor"/>
    <property type="match status" value="1"/>
</dbReference>
<organism evidence="2 3">
    <name type="scientific">Chara braunii</name>
    <name type="common">Braun's stonewort</name>
    <dbReference type="NCBI Taxonomy" id="69332"/>
    <lineage>
        <taxon>Eukaryota</taxon>
        <taxon>Viridiplantae</taxon>
        <taxon>Streptophyta</taxon>
        <taxon>Charophyceae</taxon>
        <taxon>Charales</taxon>
        <taxon>Characeae</taxon>
        <taxon>Chara</taxon>
    </lineage>
</organism>
<feature type="region of interest" description="Disordered" evidence="1">
    <location>
        <begin position="292"/>
        <end position="357"/>
    </location>
</feature>
<feature type="compositionally biased region" description="Acidic residues" evidence="1">
    <location>
        <begin position="301"/>
        <end position="319"/>
    </location>
</feature>
<dbReference type="OMA" id="PKTWAVC"/>
<dbReference type="Gramene" id="GBG82015">
    <property type="protein sequence ID" value="GBG82015"/>
    <property type="gene ID" value="CBR_g34195"/>
</dbReference>
<dbReference type="OrthoDB" id="10257471at2759"/>